<sequence length="457" mass="46852">MKPSHLASAGVAALLLATTTAGAAVTPEQVWSDWQATAERRDQTLTGTAQREGDSLVVTGLRITQTEGASRLDGTIDRMTFAGQGDGTVRITMSERVPLTLVSEDGASGPVTSHVDLTQDGMVTIASGDPGAIRYDMTARSVTAVLDDATRADGTALPVAVTLALRDLKGLYGSGDAVDGTGTAGRVDLSMKGADGTLDWGMQDVTLTALGQAGPTGFLGQSGLAYAASTFRAESGAQGRVTRAEGGTGPGVVNLSVAADTVDYDTDVEDADLHVEHPDLPGPLDLKVAHLTSDTSVPMQGGESTLALALTDVTASDASWALLDPQGKLPRAPAQLRLRMRTEGAPGEVQTVTLEDFDLQAVGAQLSATGQSTLDPAAPVTPGPLAELGRGRISLTLRGGTALVDRLSAARILSPQAEMFARMSLGTLGRAVPGQTDTLTSVIQFGNGLSINGVPMQ</sequence>
<protein>
    <recommendedName>
        <fullName evidence="4">DUF2125 domain-containing protein</fullName>
    </recommendedName>
</protein>
<dbReference type="EMBL" id="CP047289">
    <property type="protein sequence ID" value="QUS36464.1"/>
    <property type="molecule type" value="Genomic_DNA"/>
</dbReference>
<reference evidence="2" key="1">
    <citation type="submission" date="2020-01" db="EMBL/GenBank/DDBJ databases">
        <authorList>
            <person name="Yang Y."/>
            <person name="Kwon Y.M."/>
        </authorList>
    </citation>
    <scope>NUCLEOTIDE SEQUENCE</scope>
    <source>
        <strain evidence="2">PG104</strain>
    </source>
</reference>
<evidence type="ECO:0000313" key="3">
    <source>
        <dbReference type="Proteomes" id="UP000679284"/>
    </source>
</evidence>
<evidence type="ECO:0008006" key="4">
    <source>
        <dbReference type="Google" id="ProtNLM"/>
    </source>
</evidence>
<dbReference type="Proteomes" id="UP000679284">
    <property type="component" value="Chromosome"/>
</dbReference>
<name>A0A8J8SLI9_9RHOB</name>
<dbReference type="RefSeq" id="WP_211783686.1">
    <property type="nucleotide sequence ID" value="NZ_CP047289.1"/>
</dbReference>
<keyword evidence="1" id="KW-0732">Signal</keyword>
<gene>
    <name evidence="2" type="ORF">GR316_09445</name>
</gene>
<accession>A0A8J8SLI9</accession>
<proteinExistence type="predicted"/>
<dbReference type="KEGG" id="fap:GR316_09445"/>
<evidence type="ECO:0000313" key="2">
    <source>
        <dbReference type="EMBL" id="QUS36464.1"/>
    </source>
</evidence>
<keyword evidence="3" id="KW-1185">Reference proteome</keyword>
<feature type="chain" id="PRO_5035172167" description="DUF2125 domain-containing protein" evidence="1">
    <location>
        <begin position="24"/>
        <end position="457"/>
    </location>
</feature>
<evidence type="ECO:0000256" key="1">
    <source>
        <dbReference type="SAM" id="SignalP"/>
    </source>
</evidence>
<dbReference type="AlphaFoldDB" id="A0A8J8SLI9"/>
<feature type="signal peptide" evidence="1">
    <location>
        <begin position="1"/>
        <end position="23"/>
    </location>
</feature>
<organism evidence="2 3">
    <name type="scientific">Falsirhodobacter algicola</name>
    <dbReference type="NCBI Taxonomy" id="2692330"/>
    <lineage>
        <taxon>Bacteria</taxon>
        <taxon>Pseudomonadati</taxon>
        <taxon>Pseudomonadota</taxon>
        <taxon>Alphaproteobacteria</taxon>
        <taxon>Rhodobacterales</taxon>
        <taxon>Paracoccaceae</taxon>
        <taxon>Falsirhodobacter</taxon>
    </lineage>
</organism>